<reference evidence="3" key="1">
    <citation type="submission" date="2022-11" db="UniProtKB">
        <authorList>
            <consortium name="WormBaseParasite"/>
        </authorList>
    </citation>
    <scope>IDENTIFICATION</scope>
</reference>
<sequence>MLNGSFLSLSHVEILNDNDKEEVYGAFDAVSPSQCQNNHRSLSPYSSGHAPSVAEDTSDIPPPQSLSDLSPPQRYHSLNDFDEPFEPVASQSASTTKDTVCLLFLKIC</sequence>
<name>A0A914XW25_9BILA</name>
<evidence type="ECO:0000256" key="1">
    <source>
        <dbReference type="SAM" id="MobiDB-lite"/>
    </source>
</evidence>
<keyword evidence="2" id="KW-1185">Reference proteome</keyword>
<protein>
    <submittedName>
        <fullName evidence="3">Uncharacterized protein</fullName>
    </submittedName>
</protein>
<feature type="compositionally biased region" description="Polar residues" evidence="1">
    <location>
        <begin position="32"/>
        <end position="46"/>
    </location>
</feature>
<dbReference type="WBParaSite" id="PSU_v2.g12136.t1">
    <property type="protein sequence ID" value="PSU_v2.g12136.t1"/>
    <property type="gene ID" value="PSU_v2.g12136"/>
</dbReference>
<evidence type="ECO:0000313" key="2">
    <source>
        <dbReference type="Proteomes" id="UP000887577"/>
    </source>
</evidence>
<proteinExistence type="predicted"/>
<feature type="region of interest" description="Disordered" evidence="1">
    <location>
        <begin position="32"/>
        <end position="90"/>
    </location>
</feature>
<dbReference type="Proteomes" id="UP000887577">
    <property type="component" value="Unplaced"/>
</dbReference>
<organism evidence="2 3">
    <name type="scientific">Panagrolaimus superbus</name>
    <dbReference type="NCBI Taxonomy" id="310955"/>
    <lineage>
        <taxon>Eukaryota</taxon>
        <taxon>Metazoa</taxon>
        <taxon>Ecdysozoa</taxon>
        <taxon>Nematoda</taxon>
        <taxon>Chromadorea</taxon>
        <taxon>Rhabditida</taxon>
        <taxon>Tylenchina</taxon>
        <taxon>Panagrolaimomorpha</taxon>
        <taxon>Panagrolaimoidea</taxon>
        <taxon>Panagrolaimidae</taxon>
        <taxon>Panagrolaimus</taxon>
    </lineage>
</organism>
<accession>A0A914XW25</accession>
<evidence type="ECO:0000313" key="3">
    <source>
        <dbReference type="WBParaSite" id="PSU_v2.g12136.t1"/>
    </source>
</evidence>
<dbReference type="AlphaFoldDB" id="A0A914XW25"/>